<dbReference type="Pfam" id="PF00593">
    <property type="entry name" value="TonB_dep_Rec_b-barrel"/>
    <property type="match status" value="1"/>
</dbReference>
<dbReference type="GO" id="GO:0009279">
    <property type="term" value="C:cell outer membrane"/>
    <property type="evidence" value="ECO:0007669"/>
    <property type="project" value="UniProtKB-SubCell"/>
</dbReference>
<evidence type="ECO:0000256" key="13">
    <source>
        <dbReference type="SAM" id="SignalP"/>
    </source>
</evidence>
<dbReference type="PROSITE" id="PS52016">
    <property type="entry name" value="TONB_DEPENDENT_REC_3"/>
    <property type="match status" value="1"/>
</dbReference>
<dbReference type="InterPro" id="IPR012910">
    <property type="entry name" value="Plug_dom"/>
</dbReference>
<dbReference type="GO" id="GO:0044718">
    <property type="term" value="P:siderophore transmembrane transport"/>
    <property type="evidence" value="ECO:0007669"/>
    <property type="project" value="TreeGrafter"/>
</dbReference>
<evidence type="ECO:0000313" key="17">
    <source>
        <dbReference type="Proteomes" id="UP000253940"/>
    </source>
</evidence>
<feature type="domain" description="TonB-dependent receptor-like beta-barrel" evidence="14">
    <location>
        <begin position="266"/>
        <end position="671"/>
    </location>
</feature>
<evidence type="ECO:0000259" key="14">
    <source>
        <dbReference type="Pfam" id="PF00593"/>
    </source>
</evidence>
<dbReference type="PANTHER" id="PTHR30069:SF29">
    <property type="entry name" value="HEMOGLOBIN AND HEMOGLOBIN-HAPTOGLOBIN-BINDING PROTEIN 1-RELATED"/>
    <property type="match status" value="1"/>
</dbReference>
<dbReference type="InterPro" id="IPR037066">
    <property type="entry name" value="Plug_dom_sf"/>
</dbReference>
<keyword evidence="8 11" id="KW-0472">Membrane</keyword>
<dbReference type="PANTHER" id="PTHR30069">
    <property type="entry name" value="TONB-DEPENDENT OUTER MEMBRANE RECEPTOR"/>
    <property type="match status" value="1"/>
</dbReference>
<dbReference type="RefSeq" id="WP_114900228.1">
    <property type="nucleotide sequence ID" value="NZ_CP031222.1"/>
</dbReference>
<organism evidence="16 17">
    <name type="scientific">Aquirhabdus parva</name>
    <dbReference type="NCBI Taxonomy" id="2283318"/>
    <lineage>
        <taxon>Bacteria</taxon>
        <taxon>Pseudomonadati</taxon>
        <taxon>Pseudomonadota</taxon>
        <taxon>Gammaproteobacteria</taxon>
        <taxon>Moraxellales</taxon>
        <taxon>Moraxellaceae</taxon>
        <taxon>Aquirhabdus</taxon>
    </lineage>
</organism>
<dbReference type="InterPro" id="IPR000531">
    <property type="entry name" value="Beta-barrel_TonB"/>
</dbReference>
<reference evidence="16 17" key="1">
    <citation type="submission" date="2018-07" db="EMBL/GenBank/DDBJ databases">
        <title>Genome sequencing of Moraxellaceae gen. HYN0046.</title>
        <authorList>
            <person name="Kim M."/>
            <person name="Yi H."/>
        </authorList>
    </citation>
    <scope>NUCLEOTIDE SEQUENCE [LARGE SCALE GENOMIC DNA]</scope>
    <source>
        <strain evidence="16 17">HYN0046</strain>
    </source>
</reference>
<keyword evidence="10 11" id="KW-0998">Cell outer membrane</keyword>
<evidence type="ECO:0000256" key="5">
    <source>
        <dbReference type="ARBA" id="ARBA00022692"/>
    </source>
</evidence>
<evidence type="ECO:0000256" key="9">
    <source>
        <dbReference type="ARBA" id="ARBA00023170"/>
    </source>
</evidence>
<evidence type="ECO:0000256" key="12">
    <source>
        <dbReference type="RuleBase" id="RU003357"/>
    </source>
</evidence>
<evidence type="ECO:0000256" key="1">
    <source>
        <dbReference type="ARBA" id="ARBA00004571"/>
    </source>
</evidence>
<dbReference type="Proteomes" id="UP000253940">
    <property type="component" value="Chromosome"/>
</dbReference>
<dbReference type="InterPro" id="IPR036942">
    <property type="entry name" value="Beta-barrel_TonB_sf"/>
</dbReference>
<keyword evidence="6 13" id="KW-0732">Signal</keyword>
<evidence type="ECO:0000313" key="16">
    <source>
        <dbReference type="EMBL" id="AXI04120.1"/>
    </source>
</evidence>
<gene>
    <name evidence="16" type="ORF">HYN46_15505</name>
</gene>
<dbReference type="Gene3D" id="2.40.170.20">
    <property type="entry name" value="TonB-dependent receptor, beta-barrel domain"/>
    <property type="match status" value="1"/>
</dbReference>
<keyword evidence="5 11" id="KW-0812">Transmembrane</keyword>
<evidence type="ECO:0000256" key="4">
    <source>
        <dbReference type="ARBA" id="ARBA00022452"/>
    </source>
</evidence>
<keyword evidence="4 11" id="KW-1134">Transmembrane beta strand</keyword>
<evidence type="ECO:0000256" key="7">
    <source>
        <dbReference type="ARBA" id="ARBA00023077"/>
    </source>
</evidence>
<dbReference type="Gene3D" id="2.170.130.10">
    <property type="entry name" value="TonB-dependent receptor, plug domain"/>
    <property type="match status" value="1"/>
</dbReference>
<dbReference type="SUPFAM" id="SSF56935">
    <property type="entry name" value="Porins"/>
    <property type="match status" value="1"/>
</dbReference>
<feature type="signal peptide" evidence="13">
    <location>
        <begin position="1"/>
        <end position="31"/>
    </location>
</feature>
<comment type="subcellular location">
    <subcellularLocation>
        <location evidence="1 11">Cell outer membrane</location>
        <topology evidence="1 11">Multi-pass membrane protein</topology>
    </subcellularLocation>
</comment>
<dbReference type="InterPro" id="IPR039426">
    <property type="entry name" value="TonB-dep_rcpt-like"/>
</dbReference>
<feature type="domain" description="TonB-dependent receptor plug" evidence="15">
    <location>
        <begin position="73"/>
        <end position="170"/>
    </location>
</feature>
<evidence type="ECO:0000256" key="2">
    <source>
        <dbReference type="ARBA" id="ARBA00008143"/>
    </source>
</evidence>
<evidence type="ECO:0000259" key="15">
    <source>
        <dbReference type="Pfam" id="PF07715"/>
    </source>
</evidence>
<evidence type="ECO:0000256" key="3">
    <source>
        <dbReference type="ARBA" id="ARBA00022448"/>
    </source>
</evidence>
<dbReference type="KEGG" id="mbah:HYN46_15505"/>
<keyword evidence="17" id="KW-1185">Reference proteome</keyword>
<comment type="similarity">
    <text evidence="2">Belongs to the TonB-dependent receptor family. Hemoglobin/haptoglobin binding protein subfamily.</text>
</comment>
<dbReference type="EMBL" id="CP031222">
    <property type="protein sequence ID" value="AXI04120.1"/>
    <property type="molecule type" value="Genomic_DNA"/>
</dbReference>
<dbReference type="Pfam" id="PF07715">
    <property type="entry name" value="Plug"/>
    <property type="match status" value="1"/>
</dbReference>
<proteinExistence type="inferred from homology"/>
<evidence type="ECO:0000256" key="11">
    <source>
        <dbReference type="PROSITE-ProRule" id="PRU01360"/>
    </source>
</evidence>
<protein>
    <submittedName>
        <fullName evidence="16">TonB-dependent receptor</fullName>
    </submittedName>
</protein>
<feature type="chain" id="PRO_5016715725" evidence="13">
    <location>
        <begin position="32"/>
        <end position="721"/>
    </location>
</feature>
<evidence type="ECO:0000256" key="6">
    <source>
        <dbReference type="ARBA" id="ARBA00022729"/>
    </source>
</evidence>
<dbReference type="OrthoDB" id="9764669at2"/>
<evidence type="ECO:0000256" key="10">
    <source>
        <dbReference type="ARBA" id="ARBA00023237"/>
    </source>
</evidence>
<evidence type="ECO:0000256" key="8">
    <source>
        <dbReference type="ARBA" id="ARBA00023136"/>
    </source>
</evidence>
<sequence length="721" mass="78237">MRPSSTRHPVHPLSFAIALLFTAPLSMSVFAAADADNTGSDSSITPTSAQDKVAQVEVKAKRLDQARNGLSVETGGSSYRISEKDIANMPQGDSTPMNQVLLQAPGVAQDSYGQLHVRGDHDDLQYRIDGVILPESISGFGQTLDPSFIKSVNLLTGTLPAQYGYRTAGVVDIQTKTGAVDTSGSLGVSMGSNNTREVMGSVSGSQGNLNYFLNGSFLTNNIGIENPTSSKSPIHDTTDQFKGFGYFSYLVGDASRVSLILGSTDSRFQIPNSPGQPMNFQLAGVANYPSENLTESQDEITHYGVLSFQSSIGDQFDYQLSAFSRYTSVNFNPDNIGDLIYTGVASQIARSGWANGLQADGSYHLNPEHTIRVGAFYSREGLDNQSNVLTFPADDSGNQTSDQPVPYNVTNKKTAYLEGIYLQDEWKATDKLTINYGGRYDHVDAYVTGDQFSPRLGAVYQLSPETIIHAGYARYFTPPPMELVSNDTIAASVGTTNAPANTLNDPVKSESSNAYDIGVSHKFTPQLTMGVDSYYKQVTNLLDEGQFGSALLYTPFNYAKGKVYGVELTANYHDKNFSAYGNLARATALGKDITSSQYTFDNDELAYISYHDVHLDHDQMLTASAGMSYQWHGTTCSADALYGSGLRSGFANTEHLPSYVVMNAGVSHDFHTREFGEVEGRFSVVNLFDRVYEIRDGSGIGVGAPQYGARRELLFAVSKKF</sequence>
<accession>A0A345PA11</accession>
<dbReference type="GO" id="GO:0015344">
    <property type="term" value="F:siderophore uptake transmembrane transporter activity"/>
    <property type="evidence" value="ECO:0007669"/>
    <property type="project" value="TreeGrafter"/>
</dbReference>
<keyword evidence="7 12" id="KW-0798">TonB box</keyword>
<keyword evidence="3 11" id="KW-0813">Transport</keyword>
<keyword evidence="9 16" id="KW-0675">Receptor</keyword>
<name>A0A345PA11_9GAMM</name>
<dbReference type="AlphaFoldDB" id="A0A345PA11"/>